<keyword evidence="1" id="KW-1133">Transmembrane helix</keyword>
<protein>
    <submittedName>
        <fullName evidence="2">Uncharacterized protein</fullName>
    </submittedName>
</protein>
<evidence type="ECO:0000313" key="2">
    <source>
        <dbReference type="EMBL" id="AFT74825.1"/>
    </source>
</evidence>
<dbReference type="KEGG" id="amg:AMEC673_10665"/>
<proteinExistence type="predicted"/>
<keyword evidence="1" id="KW-0472">Membrane</keyword>
<name>A0AB32ZYX2_ALTME</name>
<accession>A0AB32ZYX2</accession>
<reference evidence="3" key="1">
    <citation type="journal article" date="2012" name="Sci. Rep.">
        <title>Genomes of surface isolates of Alteromonas macleodii: the life of a widespread marine opportunistic copiotroph.</title>
        <authorList>
            <person name="Lopez-Perez M."/>
            <person name="Gonzaga A."/>
            <person name="Martin-Cuadrado A.B."/>
            <person name="Onyshchenko O."/>
            <person name="Ghavidel A."/>
            <person name="Ghai R."/>
            <person name="Rodriguez-Valera F."/>
        </authorList>
    </citation>
    <scope>NUCLEOTIDE SEQUENCE [LARGE SCALE GENOMIC DNA]</scope>
    <source>
        <strain evidence="3">English Channel 673</strain>
    </source>
</reference>
<dbReference type="EMBL" id="CP003844">
    <property type="protein sequence ID" value="AFT74825.1"/>
    <property type="molecule type" value="Genomic_DNA"/>
</dbReference>
<sequence length="62" mass="7287">MIVLYLNEVNALAASLIYALIIHNIVHKSKVIEWKSQVFVFIKLHEKQKRVGIKKRGTRPRF</sequence>
<evidence type="ECO:0000256" key="1">
    <source>
        <dbReference type="SAM" id="Phobius"/>
    </source>
</evidence>
<feature type="transmembrane region" description="Helical" evidence="1">
    <location>
        <begin position="6"/>
        <end position="26"/>
    </location>
</feature>
<keyword evidence="1" id="KW-0812">Transmembrane</keyword>
<organism evidence="2 3">
    <name type="scientific">Alteromonas macleodii (strain English Channel 673)</name>
    <dbReference type="NCBI Taxonomy" id="1004788"/>
    <lineage>
        <taxon>Bacteria</taxon>
        <taxon>Pseudomonadati</taxon>
        <taxon>Pseudomonadota</taxon>
        <taxon>Gammaproteobacteria</taxon>
        <taxon>Alteromonadales</taxon>
        <taxon>Alteromonadaceae</taxon>
        <taxon>Alteromonas/Salinimonas group</taxon>
        <taxon>Alteromonas</taxon>
    </lineage>
</organism>
<evidence type="ECO:0000313" key="3">
    <source>
        <dbReference type="Proteomes" id="UP000006296"/>
    </source>
</evidence>
<dbReference type="Proteomes" id="UP000006296">
    <property type="component" value="Chromosome"/>
</dbReference>
<gene>
    <name evidence="2" type="ordered locus">AMEC673_10665</name>
</gene>
<dbReference type="AlphaFoldDB" id="A0AB32ZYX2"/>